<dbReference type="InterPro" id="IPR027417">
    <property type="entry name" value="P-loop_NTPase"/>
</dbReference>
<accession>A0A3B0TLW1</accession>
<keyword evidence="4" id="KW-0067">ATP-binding</keyword>
<dbReference type="EMBL" id="UOEO01000116">
    <property type="protein sequence ID" value="VAW19671.1"/>
    <property type="molecule type" value="Genomic_DNA"/>
</dbReference>
<dbReference type="Gene3D" id="3.40.50.300">
    <property type="entry name" value="P-loop containing nucleotide triphosphate hydrolases"/>
    <property type="match status" value="1"/>
</dbReference>
<dbReference type="InterPro" id="IPR004484">
    <property type="entry name" value="CbiA/CobB_synth"/>
</dbReference>
<dbReference type="NCBIfam" id="NF002204">
    <property type="entry name" value="PRK01077.1"/>
    <property type="match status" value="1"/>
</dbReference>
<dbReference type="PROSITE" id="PS51274">
    <property type="entry name" value="GATASE_COBBQ"/>
    <property type="match status" value="1"/>
</dbReference>
<name>A0A3B0TLW1_9ZZZZ</name>
<dbReference type="PANTHER" id="PTHR43873">
    <property type="entry name" value="COBYRINATE A,C-DIAMIDE SYNTHASE"/>
    <property type="match status" value="1"/>
</dbReference>
<dbReference type="AlphaFoldDB" id="A0A3B0TLW1"/>
<keyword evidence="3" id="KW-0547">Nucleotide-binding</keyword>
<dbReference type="Pfam" id="PF07685">
    <property type="entry name" value="GATase_3"/>
    <property type="match status" value="1"/>
</dbReference>
<dbReference type="GO" id="GO:0005524">
    <property type="term" value="F:ATP binding"/>
    <property type="evidence" value="ECO:0007669"/>
    <property type="project" value="UniProtKB-KW"/>
</dbReference>
<evidence type="ECO:0000256" key="5">
    <source>
        <dbReference type="ARBA" id="ARBA00022842"/>
    </source>
</evidence>
<dbReference type="Pfam" id="PF01656">
    <property type="entry name" value="CbiA"/>
    <property type="match status" value="1"/>
</dbReference>
<dbReference type="PANTHER" id="PTHR43873:SF1">
    <property type="entry name" value="COBYRINATE A,C-DIAMIDE SYNTHASE"/>
    <property type="match status" value="1"/>
</dbReference>
<comment type="cofactor">
    <cofactor evidence="1">
        <name>Mg(2+)</name>
        <dbReference type="ChEBI" id="CHEBI:18420"/>
    </cofactor>
</comment>
<organism evidence="9">
    <name type="scientific">hydrothermal vent metagenome</name>
    <dbReference type="NCBI Taxonomy" id="652676"/>
    <lineage>
        <taxon>unclassified sequences</taxon>
        <taxon>metagenomes</taxon>
        <taxon>ecological metagenomes</taxon>
    </lineage>
</organism>
<evidence type="ECO:0000256" key="2">
    <source>
        <dbReference type="ARBA" id="ARBA00022598"/>
    </source>
</evidence>
<evidence type="ECO:0000256" key="4">
    <source>
        <dbReference type="ARBA" id="ARBA00022840"/>
    </source>
</evidence>
<dbReference type="InterPro" id="IPR011698">
    <property type="entry name" value="GATase_3"/>
</dbReference>
<proteinExistence type="predicted"/>
<keyword evidence="5" id="KW-0460">Magnesium</keyword>
<dbReference type="InterPro" id="IPR029062">
    <property type="entry name" value="Class_I_gatase-like"/>
</dbReference>
<keyword evidence="6" id="KW-0315">Glutamine amidotransferase</keyword>
<evidence type="ECO:0000256" key="1">
    <source>
        <dbReference type="ARBA" id="ARBA00001946"/>
    </source>
</evidence>
<dbReference type="NCBIfam" id="TIGR00379">
    <property type="entry name" value="cobB"/>
    <property type="match status" value="1"/>
</dbReference>
<dbReference type="GO" id="GO:0042242">
    <property type="term" value="F:cobyrinic acid a,c-diamide synthase activity"/>
    <property type="evidence" value="ECO:0007669"/>
    <property type="project" value="UniProtKB-EC"/>
</dbReference>
<evidence type="ECO:0000259" key="7">
    <source>
        <dbReference type="Pfam" id="PF01656"/>
    </source>
</evidence>
<evidence type="ECO:0000256" key="3">
    <source>
        <dbReference type="ARBA" id="ARBA00022741"/>
    </source>
</evidence>
<evidence type="ECO:0000256" key="6">
    <source>
        <dbReference type="ARBA" id="ARBA00022962"/>
    </source>
</evidence>
<dbReference type="SUPFAM" id="SSF52317">
    <property type="entry name" value="Class I glutamine amidotransferase-like"/>
    <property type="match status" value="1"/>
</dbReference>
<evidence type="ECO:0000259" key="8">
    <source>
        <dbReference type="Pfam" id="PF07685"/>
    </source>
</evidence>
<dbReference type="EC" id="6.3.5.11" evidence="9"/>
<dbReference type="SUPFAM" id="SSF52540">
    <property type="entry name" value="P-loop containing nucleoside triphosphate hydrolases"/>
    <property type="match status" value="1"/>
</dbReference>
<sequence length="432" mass="46200">MIGAPGSGSGKTMFTLGLAAALRQNGRRVAPAKAGPDYIDTAFLSLAAQREAINLDPWAMPVLQIKARAVAHAANADLLLVEGVMGLFDGAANGAGSSADLAAMLQVPAILVVDAAHQSHSIAALVSGFVNWRKDIMIAGIVLNNVGSKRHETLLRQALRKIDVPVLGAIGRNADLKLPGRHLGLVLPGEIENGREFINKAAQIVARDCDLDKICDLAAPITAPIATSRPFKPLAPLGQNIAVARDTAFAFIYQHWLNDWRDMGASISFFSPLANQGPGKLADAVFLPGGYPELHGEQLASATNFFVGLRAALDRGALIYGECGGFMVLGQTLADKKGKTHKMAALLPHQTFIDRPRRVLGYRHLRHFSPLPWPKDLSGHEFHYSTGSRHELTPLFAASDALGNELEPMGAVLGRVMGSYAHVIDHKEDETP</sequence>
<feature type="domain" description="CobQ/CobB/MinD/ParA nucleotide binding" evidence="7">
    <location>
        <begin position="3"/>
        <end position="183"/>
    </location>
</feature>
<protein>
    <submittedName>
        <fullName evidence="9">Cobyrinic acid a,c-diamide synthetase</fullName>
        <ecNumber evidence="9">6.3.5.11</ecNumber>
    </submittedName>
</protein>
<keyword evidence="2 9" id="KW-0436">Ligase</keyword>
<reference evidence="9" key="1">
    <citation type="submission" date="2018-06" db="EMBL/GenBank/DDBJ databases">
        <authorList>
            <person name="Zhirakovskaya E."/>
        </authorList>
    </citation>
    <scope>NUCLEOTIDE SEQUENCE</scope>
</reference>
<dbReference type="InterPro" id="IPR002586">
    <property type="entry name" value="CobQ/CobB/MinD/ParA_Nub-bd_dom"/>
</dbReference>
<evidence type="ECO:0000313" key="9">
    <source>
        <dbReference type="EMBL" id="VAW19671.1"/>
    </source>
</evidence>
<feature type="domain" description="CobB/CobQ-like glutamine amidotransferase" evidence="8">
    <location>
        <begin position="240"/>
        <end position="424"/>
    </location>
</feature>
<gene>
    <name evidence="9" type="ORF">MNBD_ALPHA12-1573</name>
</gene>